<dbReference type="PROSITE" id="PS01186">
    <property type="entry name" value="EGF_2"/>
    <property type="match status" value="2"/>
</dbReference>
<dbReference type="SMART" id="SM00202">
    <property type="entry name" value="SR"/>
    <property type="match status" value="1"/>
</dbReference>
<gene>
    <name evidence="21" type="ORF">P5673_008225</name>
</gene>
<evidence type="ECO:0000259" key="20">
    <source>
        <dbReference type="PROSITE" id="PS51233"/>
    </source>
</evidence>
<feature type="domain" description="CUB" evidence="14">
    <location>
        <begin position="1952"/>
        <end position="1995"/>
    </location>
</feature>
<evidence type="ECO:0000259" key="16">
    <source>
        <dbReference type="PROSITE" id="PS50287"/>
    </source>
</evidence>
<dbReference type="Gene3D" id="3.10.250.10">
    <property type="entry name" value="SRCR-like domain"/>
    <property type="match status" value="1"/>
</dbReference>
<dbReference type="SUPFAM" id="SSF49265">
    <property type="entry name" value="Fibronectin type III"/>
    <property type="match status" value="8"/>
</dbReference>
<evidence type="ECO:0000259" key="14">
    <source>
        <dbReference type="PROSITE" id="PS01180"/>
    </source>
</evidence>
<dbReference type="InterPro" id="IPR009030">
    <property type="entry name" value="Growth_fac_rcpt_cys_sf"/>
</dbReference>
<dbReference type="PANTHER" id="PTHR13802:SF52">
    <property type="entry name" value="MUCIN-4"/>
    <property type="match status" value="1"/>
</dbReference>
<dbReference type="CDD" id="cd00063">
    <property type="entry name" value="FN3"/>
    <property type="match status" value="8"/>
</dbReference>
<name>A0AAD9QU17_ACRCE</name>
<feature type="domain" description="VWFD" evidence="20">
    <location>
        <begin position="2845"/>
        <end position="3034"/>
    </location>
</feature>
<feature type="domain" description="Fibronectin type-III" evidence="17">
    <location>
        <begin position="638"/>
        <end position="739"/>
    </location>
</feature>
<dbReference type="Gene3D" id="2.60.120.290">
    <property type="entry name" value="Spermadhesin, CUB domain"/>
    <property type="match status" value="2"/>
</dbReference>
<evidence type="ECO:0000256" key="13">
    <source>
        <dbReference type="SAM" id="SignalP"/>
    </source>
</evidence>
<feature type="transmembrane region" description="Helical" evidence="12">
    <location>
        <begin position="3628"/>
        <end position="3656"/>
    </location>
</feature>
<dbReference type="InterPro" id="IPR049883">
    <property type="entry name" value="NOTCH1_EGF-like"/>
</dbReference>
<keyword evidence="2 9" id="KW-0245">EGF-like domain</keyword>
<dbReference type="Gene3D" id="2.10.25.10">
    <property type="entry name" value="Laminin"/>
    <property type="match status" value="5"/>
</dbReference>
<dbReference type="InterPro" id="IPR056619">
    <property type="entry name" value="C8-3_MUC4"/>
</dbReference>
<evidence type="ECO:0000256" key="1">
    <source>
        <dbReference type="ARBA" id="ARBA00004370"/>
    </source>
</evidence>
<dbReference type="InterPro" id="IPR013783">
    <property type="entry name" value="Ig-like_fold"/>
</dbReference>
<feature type="domain" description="Fibronectin type-III" evidence="17">
    <location>
        <begin position="1854"/>
        <end position="1953"/>
    </location>
</feature>
<evidence type="ECO:0000256" key="9">
    <source>
        <dbReference type="PROSITE-ProRule" id="PRU00076"/>
    </source>
</evidence>
<dbReference type="InterPro" id="IPR005533">
    <property type="entry name" value="AMOP_dom"/>
</dbReference>
<evidence type="ECO:0000313" key="21">
    <source>
        <dbReference type="EMBL" id="KAK2567414.1"/>
    </source>
</evidence>
<dbReference type="PROSITE" id="PS50026">
    <property type="entry name" value="EGF_3"/>
    <property type="match status" value="3"/>
</dbReference>
<dbReference type="SMART" id="SM00060">
    <property type="entry name" value="FN3"/>
    <property type="match status" value="13"/>
</dbReference>
<dbReference type="SUPFAM" id="SSF56487">
    <property type="entry name" value="SRCR-like"/>
    <property type="match status" value="1"/>
</dbReference>
<keyword evidence="6 12" id="KW-1133">Transmembrane helix</keyword>
<evidence type="ECO:0000256" key="7">
    <source>
        <dbReference type="ARBA" id="ARBA00023136"/>
    </source>
</evidence>
<dbReference type="InterPro" id="IPR036772">
    <property type="entry name" value="SRCR-like_dom_sf"/>
</dbReference>
<reference evidence="21" key="2">
    <citation type="journal article" date="2023" name="Science">
        <title>Genomic signatures of disease resistance in endangered staghorn corals.</title>
        <authorList>
            <person name="Vollmer S.V."/>
            <person name="Selwyn J.D."/>
            <person name="Despard B.A."/>
            <person name="Roesel C.L."/>
        </authorList>
    </citation>
    <scope>NUCLEOTIDE SEQUENCE</scope>
    <source>
        <strain evidence="21">K2</strain>
    </source>
</reference>
<feature type="domain" description="Fibronectin type-III" evidence="17">
    <location>
        <begin position="2132"/>
        <end position="2227"/>
    </location>
</feature>
<keyword evidence="22" id="KW-1185">Reference proteome</keyword>
<dbReference type="InterPro" id="IPR000742">
    <property type="entry name" value="EGF"/>
</dbReference>
<keyword evidence="7 12" id="KW-0472">Membrane</keyword>
<feature type="chain" id="PRO_5042076266" evidence="13">
    <location>
        <begin position="33"/>
        <end position="3767"/>
    </location>
</feature>
<dbReference type="Proteomes" id="UP001249851">
    <property type="component" value="Unassembled WGS sequence"/>
</dbReference>
<feature type="domain" description="CUB" evidence="14">
    <location>
        <begin position="137"/>
        <end position="253"/>
    </location>
</feature>
<evidence type="ECO:0000256" key="12">
    <source>
        <dbReference type="SAM" id="Phobius"/>
    </source>
</evidence>
<dbReference type="Pfam" id="PF00094">
    <property type="entry name" value="VWD"/>
    <property type="match status" value="1"/>
</dbReference>
<dbReference type="InterPro" id="IPR003961">
    <property type="entry name" value="FN3_dom"/>
</dbReference>
<dbReference type="EMBL" id="JARQWQ010000014">
    <property type="protein sequence ID" value="KAK2567414.1"/>
    <property type="molecule type" value="Genomic_DNA"/>
</dbReference>
<proteinExistence type="predicted"/>
<dbReference type="Pfam" id="PF23263">
    <property type="entry name" value="C8-3_MUC4"/>
    <property type="match status" value="1"/>
</dbReference>
<dbReference type="InterPro" id="IPR003886">
    <property type="entry name" value="NIDO_dom"/>
</dbReference>
<dbReference type="CDD" id="cd00054">
    <property type="entry name" value="EGF_CA"/>
    <property type="match status" value="3"/>
</dbReference>
<dbReference type="FunFam" id="2.60.40.10:FF:000028">
    <property type="entry name" value="Neuronal cell adhesion molecule"/>
    <property type="match status" value="1"/>
</dbReference>
<dbReference type="Pfam" id="PF00530">
    <property type="entry name" value="SRCR"/>
    <property type="match status" value="1"/>
</dbReference>
<feature type="disulfide bond" evidence="10">
    <location>
        <begin position="108"/>
        <end position="118"/>
    </location>
</feature>
<evidence type="ECO:0000256" key="8">
    <source>
        <dbReference type="ARBA" id="ARBA00023157"/>
    </source>
</evidence>
<accession>A0AAD9QU17</accession>
<dbReference type="GO" id="GO:0016020">
    <property type="term" value="C:membrane"/>
    <property type="evidence" value="ECO:0007669"/>
    <property type="project" value="UniProtKB-SubCell"/>
</dbReference>
<feature type="region of interest" description="Disordered" evidence="11">
    <location>
        <begin position="3445"/>
        <end position="3469"/>
    </location>
</feature>
<dbReference type="PROSITE" id="PS50856">
    <property type="entry name" value="AMOP"/>
    <property type="match status" value="1"/>
</dbReference>
<evidence type="ECO:0000256" key="3">
    <source>
        <dbReference type="ARBA" id="ARBA00022692"/>
    </source>
</evidence>
<comment type="caution">
    <text evidence="21">The sequence shown here is derived from an EMBL/GenBank/DDBJ whole genome shotgun (WGS) entry which is preliminary data.</text>
</comment>
<feature type="domain" description="Fibronectin type-III" evidence="17">
    <location>
        <begin position="264"/>
        <end position="360"/>
    </location>
</feature>
<protein>
    <submittedName>
        <fullName evidence="21">Mucin-like protein</fullName>
    </submittedName>
</protein>
<feature type="domain" description="Fibronectin type-III" evidence="17">
    <location>
        <begin position="1755"/>
        <end position="1849"/>
    </location>
</feature>
<feature type="domain" description="CUB" evidence="14">
    <location>
        <begin position="1616"/>
        <end position="1743"/>
    </location>
</feature>
<dbReference type="PROSITE" id="PS51220">
    <property type="entry name" value="NIDO"/>
    <property type="match status" value="1"/>
</dbReference>
<dbReference type="Pfam" id="PF00041">
    <property type="entry name" value="fn3"/>
    <property type="match status" value="4"/>
</dbReference>
<dbReference type="SMART" id="SM00179">
    <property type="entry name" value="EGF_CA"/>
    <property type="match status" value="4"/>
</dbReference>
<feature type="signal peptide" evidence="13">
    <location>
        <begin position="1"/>
        <end position="32"/>
    </location>
</feature>
<feature type="domain" description="CUB" evidence="14">
    <location>
        <begin position="2209"/>
        <end position="2339"/>
    </location>
</feature>
<dbReference type="InterPro" id="IPR000859">
    <property type="entry name" value="CUB_dom"/>
</dbReference>
<dbReference type="GO" id="GO:0007160">
    <property type="term" value="P:cell-matrix adhesion"/>
    <property type="evidence" value="ECO:0007669"/>
    <property type="project" value="InterPro"/>
</dbReference>
<dbReference type="SMART" id="SM00723">
    <property type="entry name" value="AMOP"/>
    <property type="match status" value="1"/>
</dbReference>
<dbReference type="PROSITE" id="PS00010">
    <property type="entry name" value="ASX_HYDROXYL"/>
    <property type="match status" value="1"/>
</dbReference>
<keyword evidence="5" id="KW-0677">Repeat</keyword>
<keyword evidence="3 12" id="KW-0812">Transmembrane</keyword>
<dbReference type="PROSITE" id="PS50287">
    <property type="entry name" value="SRCR_2"/>
    <property type="match status" value="1"/>
</dbReference>
<keyword evidence="8 10" id="KW-1015">Disulfide bond</keyword>
<dbReference type="InterPro" id="IPR001190">
    <property type="entry name" value="SRCR"/>
</dbReference>
<dbReference type="PROSITE" id="PS51233">
    <property type="entry name" value="VWFD"/>
    <property type="match status" value="1"/>
</dbReference>
<feature type="domain" description="Fibronectin type-III" evidence="17">
    <location>
        <begin position="2343"/>
        <end position="2435"/>
    </location>
</feature>
<evidence type="ECO:0000259" key="17">
    <source>
        <dbReference type="PROSITE" id="PS50853"/>
    </source>
</evidence>
<feature type="domain" description="NIDO" evidence="19">
    <location>
        <begin position="2527"/>
        <end position="2700"/>
    </location>
</feature>
<dbReference type="PROSITE" id="PS01187">
    <property type="entry name" value="EGF_CA"/>
    <property type="match status" value="2"/>
</dbReference>
<evidence type="ECO:0000256" key="2">
    <source>
        <dbReference type="ARBA" id="ARBA00022536"/>
    </source>
</evidence>
<dbReference type="SUPFAM" id="SSF57196">
    <property type="entry name" value="EGF/Laminin"/>
    <property type="match status" value="1"/>
</dbReference>
<dbReference type="InterPro" id="IPR036116">
    <property type="entry name" value="FN3_sf"/>
</dbReference>
<evidence type="ECO:0000259" key="18">
    <source>
        <dbReference type="PROSITE" id="PS50856"/>
    </source>
</evidence>
<dbReference type="InterPro" id="IPR035914">
    <property type="entry name" value="Sperma_CUB_dom_sf"/>
</dbReference>
<dbReference type="InterPro" id="IPR026823">
    <property type="entry name" value="cEGF"/>
</dbReference>
<evidence type="ECO:0000256" key="11">
    <source>
        <dbReference type="SAM" id="MobiDB-lite"/>
    </source>
</evidence>
<comment type="caution">
    <text evidence="10">Lacks conserved residue(s) required for the propagation of feature annotation.</text>
</comment>
<feature type="domain" description="EGF-like" evidence="15">
    <location>
        <begin position="3278"/>
        <end position="3318"/>
    </location>
</feature>
<evidence type="ECO:0000256" key="4">
    <source>
        <dbReference type="ARBA" id="ARBA00022729"/>
    </source>
</evidence>
<evidence type="ECO:0000259" key="19">
    <source>
        <dbReference type="PROSITE" id="PS51220"/>
    </source>
</evidence>
<organism evidence="21 22">
    <name type="scientific">Acropora cervicornis</name>
    <name type="common">Staghorn coral</name>
    <dbReference type="NCBI Taxonomy" id="6130"/>
    <lineage>
        <taxon>Eukaryota</taxon>
        <taxon>Metazoa</taxon>
        <taxon>Cnidaria</taxon>
        <taxon>Anthozoa</taxon>
        <taxon>Hexacorallia</taxon>
        <taxon>Scleractinia</taxon>
        <taxon>Astrocoeniina</taxon>
        <taxon>Acroporidae</taxon>
        <taxon>Acropora</taxon>
    </lineage>
</organism>
<feature type="domain" description="Fibronectin type-III" evidence="17">
    <location>
        <begin position="1523"/>
        <end position="1619"/>
    </location>
</feature>
<feature type="domain" description="EGF-like" evidence="15">
    <location>
        <begin position="3231"/>
        <end position="3275"/>
    </location>
</feature>
<feature type="domain" description="AMOP" evidence="18">
    <location>
        <begin position="2702"/>
        <end position="2833"/>
    </location>
</feature>
<evidence type="ECO:0000313" key="22">
    <source>
        <dbReference type="Proteomes" id="UP001249851"/>
    </source>
</evidence>
<dbReference type="GO" id="GO:0005509">
    <property type="term" value="F:calcium ion binding"/>
    <property type="evidence" value="ECO:0007669"/>
    <property type="project" value="InterPro"/>
</dbReference>
<evidence type="ECO:0000256" key="6">
    <source>
        <dbReference type="ARBA" id="ARBA00022989"/>
    </source>
</evidence>
<reference evidence="21" key="1">
    <citation type="journal article" date="2023" name="G3 (Bethesda)">
        <title>Whole genome assembly and annotation of the endangered Caribbean coral Acropora cervicornis.</title>
        <authorList>
            <person name="Selwyn J.D."/>
            <person name="Vollmer S.V."/>
        </authorList>
    </citation>
    <scope>NUCLEOTIDE SEQUENCE</scope>
    <source>
        <strain evidence="21">K2</strain>
    </source>
</reference>
<evidence type="ECO:0000259" key="15">
    <source>
        <dbReference type="PROSITE" id="PS50026"/>
    </source>
</evidence>
<dbReference type="InterPro" id="IPR001881">
    <property type="entry name" value="EGF-like_Ca-bd_dom"/>
</dbReference>
<dbReference type="PANTHER" id="PTHR13802">
    <property type="entry name" value="MUCIN 4-RELATED"/>
    <property type="match status" value="1"/>
</dbReference>
<dbReference type="FunFam" id="2.10.25.10:FF:000037">
    <property type="entry name" value="Signal peptide, CUB domain and EGF-like domain-containing 2"/>
    <property type="match status" value="1"/>
</dbReference>
<dbReference type="InterPro" id="IPR001846">
    <property type="entry name" value="VWF_type-D"/>
</dbReference>
<dbReference type="SMART" id="SM00181">
    <property type="entry name" value="EGF"/>
    <property type="match status" value="6"/>
</dbReference>
<dbReference type="SUPFAM" id="SSF49854">
    <property type="entry name" value="Spermadhesin, CUB domain"/>
    <property type="match status" value="3"/>
</dbReference>
<dbReference type="Pfam" id="PF12662">
    <property type="entry name" value="cEGF"/>
    <property type="match status" value="1"/>
</dbReference>
<dbReference type="PROSITE" id="PS01180">
    <property type="entry name" value="CUB"/>
    <property type="match status" value="5"/>
</dbReference>
<feature type="disulfide bond" evidence="9">
    <location>
        <begin position="3219"/>
        <end position="3228"/>
    </location>
</feature>
<dbReference type="Gene3D" id="2.60.40.10">
    <property type="entry name" value="Immunoglobulins"/>
    <property type="match status" value="9"/>
</dbReference>
<feature type="domain" description="CUB" evidence="14">
    <location>
        <begin position="1066"/>
        <end position="1148"/>
    </location>
</feature>
<dbReference type="SMART" id="SM00539">
    <property type="entry name" value="NIDO"/>
    <property type="match status" value="1"/>
</dbReference>
<evidence type="ECO:0000256" key="5">
    <source>
        <dbReference type="ARBA" id="ARBA00022737"/>
    </source>
</evidence>
<dbReference type="InterPro" id="IPR051495">
    <property type="entry name" value="Epithelial_Barrier/Signaling"/>
</dbReference>
<dbReference type="PROSITE" id="PS00022">
    <property type="entry name" value="EGF_1"/>
    <property type="match status" value="1"/>
</dbReference>
<evidence type="ECO:0000256" key="10">
    <source>
        <dbReference type="PROSITE-ProRule" id="PRU00196"/>
    </source>
</evidence>
<dbReference type="SUPFAM" id="SSF57184">
    <property type="entry name" value="Growth factor receptor domain"/>
    <property type="match status" value="1"/>
</dbReference>
<dbReference type="Pfam" id="PF06119">
    <property type="entry name" value="NIDO"/>
    <property type="match status" value="1"/>
</dbReference>
<dbReference type="PROSITE" id="PS50853">
    <property type="entry name" value="FN3"/>
    <property type="match status" value="10"/>
</dbReference>
<dbReference type="SMART" id="SM00216">
    <property type="entry name" value="VWD"/>
    <property type="match status" value="1"/>
</dbReference>
<feature type="domain" description="Fibronectin type-III" evidence="17">
    <location>
        <begin position="1262"/>
        <end position="1356"/>
    </location>
</feature>
<dbReference type="InterPro" id="IPR018097">
    <property type="entry name" value="EGF_Ca-bd_CS"/>
</dbReference>
<feature type="domain" description="Fibronectin type-III" evidence="17">
    <location>
        <begin position="2026"/>
        <end position="2127"/>
    </location>
</feature>
<comment type="subcellular location">
    <subcellularLocation>
        <location evidence="1">Membrane</location>
    </subcellularLocation>
</comment>
<feature type="domain" description="SRCR" evidence="16">
    <location>
        <begin position="39"/>
        <end position="138"/>
    </location>
</feature>
<sequence>MQKMSLMRLWMPEMYLAAFLLHLFAVTSLVAASSSEGDIRLVDGDAPNQGRIEIYSNSTWWKLCSSRFYGQAFETVCRQLNRPLPSQKLRNSDFGAGNLTYLSTTFYCDTTKSSLLNCWQPWQYGHCGAENSVGVVCGDMVYAACGVGGRQTSISGHLEFTRGPKPHEVQCEWAIDLSSDHIILMLPSYENQGYCGNPEIRVKKPSGEEVLYMYRCANHDAVVKLVHSSSINLTVKMWGKFNSPPFLASYVGVSGGLRAATLLSSWIPTTTNITHNSFAVQWPLLTNQINQPVSAYVVLVNWTTVYGGHQLTGKIVLSNATSATIRRIPSFRSYQVIVVAVDASGRPFNSSAVYVRTLEGVPRVGPWIEKYNLSSNGSVQIYWHALSERDRNGIILGYTIFYETLCKYGGIPRLRYGMGNVSVPSNVYVMNYTLNELRPACAGQGVLTESNGTILSPDFPCQYGGRHHCHWLFRPTASVGAIWIKFSDFGLKIDWGADQFLVPADQVHISFFARRKNEWDRGDGFKAWYLGVNEKPTEISLLSWNLSVNVTGGSAHLSWSDFPLGVSIESFSVKYTDVDTGVSVYRRLEHSHQRTYYLGRGLRPDREFVFQIIATAKNATYSSVNVSKTTSEGAPALAPENVRVRNADTSGSIIVKWDPPSEESTNGPLRGYTVNYREQNYYYHHDYRYLGQSINTSASTTAVVLRKLDGGKKYEISVAAFNLYMGPRSEWRRFIVGCGGSFNNWFGDFNLVKYDWEEMHCSWNISNLGLHNAVMLISVHMVNFKSCSEYTKIVSSSGSELTHYSQCQYGYSNGLIGELVEVPFNGSSFLTAKVKLYYKGSVVRSEFAILEAGKGLGSATSLSNSWTISGQTSSSSSVIVTWSGFPNNLNAAYFIIYLNQTPSHVHHYNYKYYKPRVFLHMIHSNHSSAEVKGLSMFTEYSATVFLVDTTFDIYKSQTIRVQTGEDPTHPPRSFRFESISADTLNLTWDSIPEEHHNGRVIGYTIWYRAGCEYNYMSPEVRINVSVSTTSYTLTGLQPGTKYDLRIAGFTAAGIGHYERRDFFTNCAGPLSLTDNNATIQSPGYPCYYGGIQRCRWSIIPGRPTSAIWIFFEEFRLSFYNYESPYCSANDRVGITEGPSQNEVFFCNHMEGVFVLIRETPLPSWTISSSSVKSTSVNIEWSQFPLSLHSAQQMALMVTEPNREMFVFVRVDKWQRSKHIGNLSPNRVYLFKVVVFTGINPNNVTYASQNISLRTNPGAPSCPPTNIRLETVQSTNLLVRWDGLPQECENGQLGGYKVYYRRSYYWGVAYNVTAGPSDTQVMITGLNQLAEYSVWITAFTFKEGPKSQSQSIMDWKDQICFWEMHNVGLTNAVLLISIHKLRFQYCGYEYARVFSNNQEFASFRSCSIVRGDLVVAPFAVSPSASWDIRSTNKSNSSLTIDWSGYPVDLVASFFIISLNETSLQNKPIQFLSIEANSSRTDMVVSGLPAFASFEATVYLVDINNDIYKSSTTSVETEGSVPSAAPYMYGWTANMSENSIRFHISPIAEIFHRGKLLGYQITYFQLGREDNKTVIQVDPSTQTVTLISLINGKTYLVFIAGFTIRGTGPSSHYAATLCGGDLQTQMGQFASPDYPHTPYFTPYQWEISPRCHWKLRPQVSNMSAIWLTFRNFFLGKRESGGYCSGGAVISITGESKHICGKQTNSSFLIMESTADIQAWGFKYHSYTEEFRANNGTKFLADFIALPEESFLGQTIHLWTGVHFNATNWTALMTWPEPPSSSIRGDNVDNYVLIVGKPPTKIFYVMPLPHSGREFLISGLEALTNYTCKIIAVLKDGRRRSTDWVGFQTKEGIPSRNPYIIRIESVDYNSIWLRWSKLSKEETKGTLRGYRIHISQPYYYYGSQPFQREITVGPDVTAYNVTGLLTDTDFRVWVAGFTAAGEGIQRNERWIRTKCGSALKNSTGVLQSRGYPGRMEYADCVWYISSRNKTAPRVPLIYYSGRRFQGYGKGFKLNYFVMNVSFAEASLVTDWNIVNISDVRTRGMHVEWSLYSPRSPYHVVVYSIVCTPTNGEFGSTVLNVNNTNVRKADVGRLHFGTNYSVELVAFVRNTQTGGFSLRRSQKAYFETLEGVPQEPPQWIQARVNINITLNIFVQWLAIPSHKVEGRLLGYRVFYRVGNGEFSSKTVGPDVNETSINIANVPEPYEIRVAGFTNGFRSLAVSQMGVITNPGFPQSTPGGLSCLTLFHPYYFHISSVRRFRLVHVVDLLTNREAEGAPNCSYWRDDRLDWMLLYSRVILAGPFCGRVQPFAFISWGSFSLSILMEFFTGIGNHERVFNSTFFVLYDFSKINLSLLSSSEHDAQLIWSVSNVGEQVRGYVVLYKLKKDRKAVWSFKRTLQQSQATLAPLQPLSNYTSWVLCYTASGKVYGSNTIDFSTTEELATPPVGISPTPPPVIRMYPYGNSAGDKKLAFTNRCPGIKIPRGGMRFFSTRFQKLYICPYGTIQFDRDRFNQRPYNFGQRYWLRFSSMIAPYWTRTDLGRSFTDGPSEVFYHIYTERNDAEFLKNVTSDVLRSTAGVSLPKGKTFHATWVLVVTWVNLRHFELNPTTEKLTNTFQAVIITDSIFSFVMFNYPHNGIQFSAPTRVSLYEYFTNYNGLPVIGYNSGGSKNHFRNILRSGTVQAEGIDNQMGNVNIPGRWIIRIENSNGFEDSDLNCSIWYYEQPDPDSFRNSPDPCPCTVFQAVADNRYTWVDPFFPYTECFYTVGSVSGRGRRCCYYKDPQRIGALIINSRPIAGTIDSHHRLQFPAMHKKYDLEGFGYCCLTSKRRVESCKKYYEKRPSEGCEAYISPRRAPVFGDPHVITLDGRNYTFNGLGEYTMINVKDNFFQLQARTKVAKGGGTATVFSAAVAKEQNASIVQCNLKEEGGLEVLINGQIFQEFYSLTNVSVILNDSVAVSRPQGNSFLVTFPSGISVTVTDIQGSLSIVFAAPLSFQGQTKGLLGTWNDDQEDDFLTPDGRQLSDNTTLFTYKPGESTSTFTNASFVPIFLDEPIQFSSNELRTAAELACQGDVNCLFDIASTGDVSVGESTKQVAVQLESEAQALENFPPKILVGPLEVNVTVNTSARITIIAQDPNNDSLSFSVAGNLPTGHTTEENKTAITLSWNVTTAQIEVEFRVSDGTANTVHSPVINVCACHNQGACVEQASDDSSPNNNTQKFQILSCQCLNGYTGSFCEVDLDACEENSQPCFPGVSCIDLPPPANESGYTCGPCPNGYSGNGAECLDIDECAVNSSGCNQNCVNTPGSSVCTCNSGYSLNVDKKTCEDVDECQPISDCMQICENTMGSYNCKCNADFKVDPSNSKDCIPAHPCQGNQLGCQHICYLSNGQEKCSCHAGYSLNQDGKTCSDIDECLEFTFQCQDESQKCKNTRGSYKCVCDEGLYWIDNKCQGLEKGEAPPPPPPASEPRTPSEQESVESVNLDIQGLNISEWNKPKEDAFKQSVAEAATKHCAINGNCMSSSSKRKRRSASNPIFTEDQVHLLPGYPKQVSQVPLAAVVAFYLQSPPGSSIAVVSKNVLVAIVRSSMADISSAINASISNVQLRFSDTTTASSTVTTTASSATPTTQDTKEISKSSVLIMIVIPVVSVLVAAIIVALSICCLVTIKKKNRSHKSCNAGNRSARDFEMDNMRHADNIGYQSDAYMSYMGNNAESKSGRGLRMPNMRHAGDIGYDNDAYGKSLFVKDKVCPLRIHISFVYCCYYYYYYYYYNEYHLFI</sequence>
<feature type="domain" description="Fibronectin type-III" evidence="17">
    <location>
        <begin position="970"/>
        <end position="1069"/>
    </location>
</feature>
<keyword evidence="4 13" id="KW-0732">Signal</keyword>
<dbReference type="PRINTS" id="PR00014">
    <property type="entry name" value="FNTYPEIII"/>
</dbReference>
<dbReference type="InterPro" id="IPR000152">
    <property type="entry name" value="EGF-type_Asp/Asn_hydroxyl_site"/>
</dbReference>
<dbReference type="Pfam" id="PF07645">
    <property type="entry name" value="EGF_CA"/>
    <property type="match status" value="1"/>
</dbReference>
<feature type="domain" description="EGF-like" evidence="15">
    <location>
        <begin position="3183"/>
        <end position="3229"/>
    </location>
</feature>